<evidence type="ECO:0000256" key="1">
    <source>
        <dbReference type="SAM" id="MobiDB-lite"/>
    </source>
</evidence>
<dbReference type="EMBL" id="JAEHOE010000010">
    <property type="protein sequence ID" value="KAG2498477.1"/>
    <property type="molecule type" value="Genomic_DNA"/>
</dbReference>
<comment type="caution">
    <text evidence="2">The sequence shown here is derived from an EMBL/GenBank/DDBJ whole genome shotgun (WGS) entry which is preliminary data.</text>
</comment>
<sequence length="313" mass="35193">MQASLGPASLAAQPAPCLLRARTHYVPPCAPSSSGRAGLVSGAGRRVRVQAGKKDDDSKREREREFEKADFSAKWALRVKNFFSSRRKYLDAADKGGSEDAGEKAFKAEIAAEEAKLLEMRESIIATRVAELEKDIAEGPPREGLVAGDIARARLDLQTSPLARVSLAVVRVQSLLRALVLLPFTLVAAAMRGWQELFKSKSYENFLMSEGERIWYWRNRTENERWFWEVFVWDRLLFPILVIVCYEFIVPNHFLWSVVAPVALLCWLSGRLATPDTPEFWLLAYFGFYRKAWPELAAWLGTNVAAPLMGALA</sequence>
<evidence type="ECO:0000313" key="3">
    <source>
        <dbReference type="Proteomes" id="UP000612055"/>
    </source>
</evidence>
<name>A0A836C470_9CHLO</name>
<accession>A0A836C470</accession>
<reference evidence="2" key="1">
    <citation type="journal article" date="2020" name="bioRxiv">
        <title>Comparative genomics of Chlamydomonas.</title>
        <authorList>
            <person name="Craig R.J."/>
            <person name="Hasan A.R."/>
            <person name="Ness R.W."/>
            <person name="Keightley P.D."/>
        </authorList>
    </citation>
    <scope>NUCLEOTIDE SEQUENCE</scope>
    <source>
        <strain evidence="2">CCAP 11/70</strain>
    </source>
</reference>
<proteinExistence type="predicted"/>
<organism evidence="2 3">
    <name type="scientific">Edaphochlamys debaryana</name>
    <dbReference type="NCBI Taxonomy" id="47281"/>
    <lineage>
        <taxon>Eukaryota</taxon>
        <taxon>Viridiplantae</taxon>
        <taxon>Chlorophyta</taxon>
        <taxon>core chlorophytes</taxon>
        <taxon>Chlorophyceae</taxon>
        <taxon>CS clade</taxon>
        <taxon>Chlamydomonadales</taxon>
        <taxon>Chlamydomonadales incertae sedis</taxon>
        <taxon>Edaphochlamys</taxon>
    </lineage>
</organism>
<protein>
    <submittedName>
        <fullName evidence="2">Uncharacterized protein</fullName>
    </submittedName>
</protein>
<dbReference type="OrthoDB" id="528180at2759"/>
<keyword evidence="3" id="KW-1185">Reference proteome</keyword>
<gene>
    <name evidence="2" type="ORF">HYH03_003730</name>
</gene>
<feature type="region of interest" description="Disordered" evidence="1">
    <location>
        <begin position="30"/>
        <end position="64"/>
    </location>
</feature>
<dbReference type="Proteomes" id="UP000612055">
    <property type="component" value="Unassembled WGS sequence"/>
</dbReference>
<evidence type="ECO:0000313" key="2">
    <source>
        <dbReference type="EMBL" id="KAG2498477.1"/>
    </source>
</evidence>
<dbReference type="AlphaFoldDB" id="A0A836C470"/>
<feature type="compositionally biased region" description="Basic and acidic residues" evidence="1">
    <location>
        <begin position="52"/>
        <end position="64"/>
    </location>
</feature>